<keyword evidence="2" id="KW-1185">Reference proteome</keyword>
<protein>
    <submittedName>
        <fullName evidence="1">Uncharacterized protein</fullName>
    </submittedName>
</protein>
<name>A0A2J6T0C7_9HELO</name>
<evidence type="ECO:0000313" key="2">
    <source>
        <dbReference type="Proteomes" id="UP000235371"/>
    </source>
</evidence>
<reference evidence="1 2" key="1">
    <citation type="submission" date="2016-04" db="EMBL/GenBank/DDBJ databases">
        <title>A degradative enzymes factory behind the ericoid mycorrhizal symbiosis.</title>
        <authorList>
            <consortium name="DOE Joint Genome Institute"/>
            <person name="Martino E."/>
            <person name="Morin E."/>
            <person name="Grelet G."/>
            <person name="Kuo A."/>
            <person name="Kohler A."/>
            <person name="Daghino S."/>
            <person name="Barry K."/>
            <person name="Choi C."/>
            <person name="Cichocki N."/>
            <person name="Clum A."/>
            <person name="Copeland A."/>
            <person name="Hainaut M."/>
            <person name="Haridas S."/>
            <person name="Labutti K."/>
            <person name="Lindquist E."/>
            <person name="Lipzen A."/>
            <person name="Khouja H.-R."/>
            <person name="Murat C."/>
            <person name="Ohm R."/>
            <person name="Olson A."/>
            <person name="Spatafora J."/>
            <person name="Veneault-Fourrey C."/>
            <person name="Henrissat B."/>
            <person name="Grigoriev I."/>
            <person name="Martin F."/>
            <person name="Perotto S."/>
        </authorList>
    </citation>
    <scope>NUCLEOTIDE SEQUENCE [LARGE SCALE GENOMIC DNA]</scope>
    <source>
        <strain evidence="1 2">E</strain>
    </source>
</reference>
<dbReference type="Proteomes" id="UP000235371">
    <property type="component" value="Unassembled WGS sequence"/>
</dbReference>
<dbReference type="GeneID" id="36590143"/>
<accession>A0A2J6T0C7</accession>
<sequence>MRDLSPLCCPPKSQIPSIKQVSLKKKYMSIPGVKASPSRFPNVSSIIFVLSDFRLSSTNYLPPLRENEKNGREKGDDEE</sequence>
<dbReference type="InParanoid" id="A0A2J6T0C7"/>
<dbReference type="AlphaFoldDB" id="A0A2J6T0C7"/>
<dbReference type="RefSeq" id="XP_024733287.1">
    <property type="nucleotide sequence ID" value="XM_024882066.1"/>
</dbReference>
<dbReference type="EMBL" id="KZ613848">
    <property type="protein sequence ID" value="PMD56383.1"/>
    <property type="molecule type" value="Genomic_DNA"/>
</dbReference>
<gene>
    <name evidence="1" type="ORF">K444DRAFT_62228</name>
</gene>
<proteinExistence type="predicted"/>
<organism evidence="1 2">
    <name type="scientific">Hyaloscypha bicolor E</name>
    <dbReference type="NCBI Taxonomy" id="1095630"/>
    <lineage>
        <taxon>Eukaryota</taxon>
        <taxon>Fungi</taxon>
        <taxon>Dikarya</taxon>
        <taxon>Ascomycota</taxon>
        <taxon>Pezizomycotina</taxon>
        <taxon>Leotiomycetes</taxon>
        <taxon>Helotiales</taxon>
        <taxon>Hyaloscyphaceae</taxon>
        <taxon>Hyaloscypha</taxon>
        <taxon>Hyaloscypha bicolor</taxon>
    </lineage>
</organism>
<evidence type="ECO:0000313" key="1">
    <source>
        <dbReference type="EMBL" id="PMD56383.1"/>
    </source>
</evidence>